<dbReference type="RefSeq" id="WP_240572516.1">
    <property type="nucleotide sequence ID" value="NZ_CP136709.1"/>
</dbReference>
<gene>
    <name evidence="2" type="ORF">MKW35_06200</name>
</gene>
<reference evidence="2" key="1">
    <citation type="submission" date="2022-02" db="EMBL/GenBank/DDBJ databases">
        <title>Aestuariibaculum sp., a marine bacterium isolated from sediment in Guangxi.</title>
        <authorList>
            <person name="Ying J."/>
        </authorList>
    </citation>
    <scope>NUCLEOTIDE SEQUENCE</scope>
    <source>
        <strain evidence="2">L182</strain>
    </source>
</reference>
<keyword evidence="3" id="KW-1185">Reference proteome</keyword>
<dbReference type="Pfam" id="PF09603">
    <property type="entry name" value="Fib_succ_major"/>
    <property type="match status" value="1"/>
</dbReference>
<dbReference type="NCBIfam" id="TIGR02145">
    <property type="entry name" value="Fib_succ_major"/>
    <property type="match status" value="1"/>
</dbReference>
<protein>
    <submittedName>
        <fullName evidence="2">Fibrobacter succinogenes major paralogous domain-containing protein</fullName>
    </submittedName>
</protein>
<name>A0ABS9RGY6_9FLAO</name>
<dbReference type="EMBL" id="JAKVQD010000001">
    <property type="protein sequence ID" value="MCH4552204.1"/>
    <property type="molecule type" value="Genomic_DNA"/>
</dbReference>
<dbReference type="PROSITE" id="PS51257">
    <property type="entry name" value="PROKAR_LIPOPROTEIN"/>
    <property type="match status" value="1"/>
</dbReference>
<evidence type="ECO:0000313" key="2">
    <source>
        <dbReference type="EMBL" id="MCH4552204.1"/>
    </source>
</evidence>
<dbReference type="InterPro" id="IPR011871">
    <property type="entry name" value="Fib_succ_major"/>
</dbReference>
<organism evidence="2 3">
    <name type="scientific">Aestuariibaculum lutulentum</name>
    <dbReference type="NCBI Taxonomy" id="2920935"/>
    <lineage>
        <taxon>Bacteria</taxon>
        <taxon>Pseudomonadati</taxon>
        <taxon>Bacteroidota</taxon>
        <taxon>Flavobacteriia</taxon>
        <taxon>Flavobacteriales</taxon>
        <taxon>Flavobacteriaceae</taxon>
    </lineage>
</organism>
<accession>A0ABS9RGY6</accession>
<evidence type="ECO:0000259" key="1">
    <source>
        <dbReference type="Pfam" id="PF09603"/>
    </source>
</evidence>
<evidence type="ECO:0000313" key="3">
    <source>
        <dbReference type="Proteomes" id="UP001156141"/>
    </source>
</evidence>
<dbReference type="Proteomes" id="UP001156141">
    <property type="component" value="Unassembled WGS sequence"/>
</dbReference>
<sequence>MKLKLFILYSIIVAFSSLGIFSCKQKDSKPSPQKSEIDTTTVKEREIEFFPSTKIGSQIWMIDNLSTEVFSNGDSILEVKTKQEWRDAIKNKIPAWCFASDYKGDSIKIGKIYNFFAVSDERTIAPYGWRVASNKDWSKMVNTINNTPENITNINSDLFWQHLPPVIDNTDFKDLKGGYIYKTGKFYSVNKNSFYWTSDYRITTNAFNKSMWFDYGGILRTPNYEEFGFYIRCLMDY</sequence>
<comment type="caution">
    <text evidence="2">The sequence shown here is derived from an EMBL/GenBank/DDBJ whole genome shotgun (WGS) entry which is preliminary data.</text>
</comment>
<proteinExistence type="predicted"/>
<feature type="domain" description="Fibrobacter succinogenes major paralogous" evidence="1">
    <location>
        <begin position="54"/>
        <end position="234"/>
    </location>
</feature>